<reference evidence="3 4" key="1">
    <citation type="submission" date="2019-02" db="EMBL/GenBank/DDBJ databases">
        <title>Deep-cultivation of Planctomycetes and their phenomic and genomic characterization uncovers novel biology.</title>
        <authorList>
            <person name="Wiegand S."/>
            <person name="Jogler M."/>
            <person name="Boedeker C."/>
            <person name="Pinto D."/>
            <person name="Vollmers J."/>
            <person name="Rivas-Marin E."/>
            <person name="Kohn T."/>
            <person name="Peeters S.H."/>
            <person name="Heuer A."/>
            <person name="Rast P."/>
            <person name="Oberbeckmann S."/>
            <person name="Bunk B."/>
            <person name="Jeske O."/>
            <person name="Meyerdierks A."/>
            <person name="Storesund J.E."/>
            <person name="Kallscheuer N."/>
            <person name="Luecker S."/>
            <person name="Lage O.M."/>
            <person name="Pohl T."/>
            <person name="Merkel B.J."/>
            <person name="Hornburger P."/>
            <person name="Mueller R.-W."/>
            <person name="Bruemmer F."/>
            <person name="Labrenz M."/>
            <person name="Spormann A.M."/>
            <person name="Op den Camp H."/>
            <person name="Overmann J."/>
            <person name="Amann R."/>
            <person name="Jetten M.S.M."/>
            <person name="Mascher T."/>
            <person name="Medema M.H."/>
            <person name="Devos D.P."/>
            <person name="Kaster A.-K."/>
            <person name="Ovreas L."/>
            <person name="Rohde M."/>
            <person name="Galperin M.Y."/>
            <person name="Jogler C."/>
        </authorList>
    </citation>
    <scope>NUCLEOTIDE SEQUENCE [LARGE SCALE GENOMIC DNA]</scope>
    <source>
        <strain evidence="3 4">HG15A2</strain>
    </source>
</reference>
<dbReference type="Pfam" id="PF01408">
    <property type="entry name" value="GFO_IDH_MocA"/>
    <property type="match status" value="1"/>
</dbReference>
<keyword evidence="3" id="KW-0560">Oxidoreductase</keyword>
<dbReference type="InterPro" id="IPR036291">
    <property type="entry name" value="NAD(P)-bd_dom_sf"/>
</dbReference>
<organism evidence="3 4">
    <name type="scientific">Adhaeretor mobilis</name>
    <dbReference type="NCBI Taxonomy" id="1930276"/>
    <lineage>
        <taxon>Bacteria</taxon>
        <taxon>Pseudomonadati</taxon>
        <taxon>Planctomycetota</taxon>
        <taxon>Planctomycetia</taxon>
        <taxon>Pirellulales</taxon>
        <taxon>Lacipirellulaceae</taxon>
        <taxon>Adhaeretor</taxon>
    </lineage>
</organism>
<evidence type="ECO:0000259" key="1">
    <source>
        <dbReference type="Pfam" id="PF01408"/>
    </source>
</evidence>
<gene>
    <name evidence="3" type="primary">wbpB</name>
    <name evidence="3" type="ORF">HG15A2_31400</name>
</gene>
<sequence>MNFGLIGAAGYIAPKHIKAIHETGNSLVAAADPHDCVGRLDSFFPEARFFTEIERFDRYLEKRRRGPEEEQVQYVSVCSPNYLHDAHVRLALRVKAHAICEKPLVISPWNLDALEELEAEHGRKVFSVLQLRLLPSLLKLREDLQAQVARERADICLTYITRRGCWYDSSWKGAFEKSGGVALNIGIHFFDLLHWLFGEAESSKVHLNAPRKMAGVLEMNRARVRWFLSTDADDLPEDVVKQGGYAHRSMTFDGQEIEFSGGFTDLHTRVYEEILAGRGTGITEARPSIDLAHSINNSEVEHSLRDAHPFVSKTSSVKLPAMKIHAA</sequence>
<dbReference type="Pfam" id="PF02894">
    <property type="entry name" value="GFO_IDH_MocA_C"/>
    <property type="match status" value="1"/>
</dbReference>
<dbReference type="Proteomes" id="UP000319852">
    <property type="component" value="Chromosome"/>
</dbReference>
<dbReference type="PANTHER" id="PTHR43249">
    <property type="entry name" value="UDP-N-ACETYL-2-AMINO-2-DEOXY-D-GLUCURONATE OXIDASE"/>
    <property type="match status" value="1"/>
</dbReference>
<dbReference type="EC" id="1.1.1.335" evidence="3"/>
<dbReference type="Gene3D" id="3.40.50.720">
    <property type="entry name" value="NAD(P)-binding Rossmann-like Domain"/>
    <property type="match status" value="1"/>
</dbReference>
<feature type="domain" description="Gfo/Idh/MocA-like oxidoreductase N-terminal" evidence="1">
    <location>
        <begin position="1"/>
        <end position="126"/>
    </location>
</feature>
<feature type="domain" description="Gfo/Idh/MocA-like oxidoreductase C-terminal" evidence="2">
    <location>
        <begin position="159"/>
        <end position="209"/>
    </location>
</feature>
<evidence type="ECO:0000259" key="2">
    <source>
        <dbReference type="Pfam" id="PF02894"/>
    </source>
</evidence>
<dbReference type="PANTHER" id="PTHR43249:SF1">
    <property type="entry name" value="D-GLUCOSIDE 3-DEHYDROGENASE"/>
    <property type="match status" value="1"/>
</dbReference>
<dbReference type="SUPFAM" id="SSF55347">
    <property type="entry name" value="Glyceraldehyde-3-phosphate dehydrogenase-like, C-terminal domain"/>
    <property type="match status" value="1"/>
</dbReference>
<dbReference type="InterPro" id="IPR052515">
    <property type="entry name" value="Gfo/Idh/MocA_Oxidoreductase"/>
</dbReference>
<dbReference type="InterPro" id="IPR000683">
    <property type="entry name" value="Gfo/Idh/MocA-like_OxRdtase_N"/>
</dbReference>
<dbReference type="EMBL" id="CP036263">
    <property type="protein sequence ID" value="QDS99809.1"/>
    <property type="molecule type" value="Genomic_DNA"/>
</dbReference>
<dbReference type="GO" id="GO:0016491">
    <property type="term" value="F:oxidoreductase activity"/>
    <property type="evidence" value="ECO:0007669"/>
    <property type="project" value="UniProtKB-KW"/>
</dbReference>
<evidence type="ECO:0000313" key="3">
    <source>
        <dbReference type="EMBL" id="QDS99809.1"/>
    </source>
</evidence>
<keyword evidence="4" id="KW-1185">Reference proteome</keyword>
<dbReference type="KEGG" id="amob:HG15A2_31400"/>
<evidence type="ECO:0000313" key="4">
    <source>
        <dbReference type="Proteomes" id="UP000319852"/>
    </source>
</evidence>
<dbReference type="InterPro" id="IPR004104">
    <property type="entry name" value="Gfo/Idh/MocA-like_OxRdtase_C"/>
</dbReference>
<protein>
    <submittedName>
        <fullName evidence="3">UDP-N-acetyl-2-amino-2-deoxy-D-glucuronate oxidase</fullName>
        <ecNumber evidence="3">1.1.1.335</ecNumber>
    </submittedName>
</protein>
<dbReference type="Gene3D" id="3.30.360.10">
    <property type="entry name" value="Dihydrodipicolinate Reductase, domain 2"/>
    <property type="match status" value="1"/>
</dbReference>
<name>A0A517MY50_9BACT</name>
<accession>A0A517MY50</accession>
<dbReference type="SUPFAM" id="SSF51735">
    <property type="entry name" value="NAD(P)-binding Rossmann-fold domains"/>
    <property type="match status" value="1"/>
</dbReference>
<dbReference type="AlphaFoldDB" id="A0A517MY50"/>
<dbReference type="GO" id="GO:0000166">
    <property type="term" value="F:nucleotide binding"/>
    <property type="evidence" value="ECO:0007669"/>
    <property type="project" value="InterPro"/>
</dbReference>
<proteinExistence type="predicted"/>